<dbReference type="Pfam" id="PF02481">
    <property type="entry name" value="DNA_processg_A"/>
    <property type="match status" value="1"/>
</dbReference>
<dbReference type="Proteomes" id="UP000701680">
    <property type="component" value="Unassembled WGS sequence"/>
</dbReference>
<evidence type="ECO:0000313" key="7">
    <source>
        <dbReference type="Proteomes" id="UP000701680"/>
    </source>
</evidence>
<feature type="domain" description="Smf/DprA SLOG" evidence="2">
    <location>
        <begin position="83"/>
        <end position="291"/>
    </location>
</feature>
<dbReference type="Proteomes" id="UP000528555">
    <property type="component" value="Unassembled WGS sequence"/>
</dbReference>
<sequence length="368" mass="41017">MDEKTRIYEYWLAGISSLSDRKKIWLQTEYKSAEAVYYIEETELCRLDILTEKDRKVLRDRRRETRKNMKETWEKLVQEGIWFLTCFDERYPKRLKKIEDPPYALYGKGRLPDEENLSAAIVGARGCTVYGERLALEYGKILAQNGVAVISGLARGIDGAGQRGALNGGGYTCGVLGCGVDICYPREHIGLYMDIQKAGGLVSEFPPGRKPFSSNFPRRNRIISGLADVVLVMEARKKSGSLITADLALEQGKDVYALPGPVNSPLSEGCNLLIRQGAGILLSPEDLLKELGIQNKRLGKKSDKNEIMLESPENIVYSCLGLYPEGMDQLAAETGLAIPELLRTLVSLQMKGLVTEVSRNYYVKTCCD</sequence>
<evidence type="ECO:0000256" key="1">
    <source>
        <dbReference type="ARBA" id="ARBA00006525"/>
    </source>
</evidence>
<dbReference type="Gene3D" id="1.10.10.10">
    <property type="entry name" value="Winged helix-like DNA-binding domain superfamily/Winged helix DNA-binding domain"/>
    <property type="match status" value="1"/>
</dbReference>
<dbReference type="InterPro" id="IPR036388">
    <property type="entry name" value="WH-like_DNA-bd_sf"/>
</dbReference>
<organism evidence="5 6">
    <name type="scientific">Dorea phocaeensis</name>
    <dbReference type="NCBI Taxonomy" id="2040291"/>
    <lineage>
        <taxon>Bacteria</taxon>
        <taxon>Bacillati</taxon>
        <taxon>Bacillota</taxon>
        <taxon>Clostridia</taxon>
        <taxon>Lachnospirales</taxon>
        <taxon>Lachnospiraceae</taxon>
        <taxon>Dorea</taxon>
    </lineage>
</organism>
<dbReference type="Pfam" id="PF17782">
    <property type="entry name" value="WHD_DprA"/>
    <property type="match status" value="1"/>
</dbReference>
<protein>
    <submittedName>
        <fullName evidence="5">DNA-protecting protein DprA</fullName>
    </submittedName>
</protein>
<evidence type="ECO:0000313" key="5">
    <source>
        <dbReference type="EMBL" id="NVH57688.1"/>
    </source>
</evidence>
<name>A0A850HE24_9FIRM</name>
<dbReference type="RefSeq" id="WP_173814469.1">
    <property type="nucleotide sequence ID" value="NZ_JAAITX010000002.1"/>
</dbReference>
<evidence type="ECO:0000313" key="4">
    <source>
        <dbReference type="EMBL" id="NSK14225.1"/>
    </source>
</evidence>
<keyword evidence="6" id="KW-1185">Reference proteome</keyword>
<dbReference type="EMBL" id="JAAIUO010000002">
    <property type="protein sequence ID" value="NSK14225.1"/>
    <property type="molecule type" value="Genomic_DNA"/>
</dbReference>
<dbReference type="AlphaFoldDB" id="A0A850HE24"/>
<evidence type="ECO:0000313" key="6">
    <source>
        <dbReference type="Proteomes" id="UP000528555"/>
    </source>
</evidence>
<comment type="caution">
    <text evidence="5">The sequence shown here is derived from an EMBL/GenBank/DDBJ whole genome shotgun (WGS) entry which is preliminary data.</text>
</comment>
<evidence type="ECO:0000259" key="3">
    <source>
        <dbReference type="Pfam" id="PF17782"/>
    </source>
</evidence>
<dbReference type="PANTHER" id="PTHR43022">
    <property type="entry name" value="PROTEIN SMF"/>
    <property type="match status" value="1"/>
</dbReference>
<dbReference type="PANTHER" id="PTHR43022:SF1">
    <property type="entry name" value="PROTEIN SMF"/>
    <property type="match status" value="1"/>
</dbReference>
<dbReference type="EMBL" id="JAAITX010000002">
    <property type="protein sequence ID" value="NVH57688.1"/>
    <property type="molecule type" value="Genomic_DNA"/>
</dbReference>
<dbReference type="Gene3D" id="3.40.50.450">
    <property type="match status" value="1"/>
</dbReference>
<dbReference type="InterPro" id="IPR057666">
    <property type="entry name" value="DrpA_SLOG"/>
</dbReference>
<proteinExistence type="inferred from homology"/>
<gene>
    <name evidence="5" type="primary">dprA</name>
    <name evidence="5" type="ORF">G5A66_03275</name>
    <name evidence="4" type="ORF">G5A75_04925</name>
</gene>
<reference evidence="5" key="2">
    <citation type="submission" date="2020-02" db="EMBL/GenBank/DDBJ databases">
        <authorList>
            <person name="Littmann E."/>
            <person name="Sorbara M."/>
        </authorList>
    </citation>
    <scope>NUCLEOTIDE SEQUENCE</scope>
    <source>
        <strain evidence="5">MSK.17.11</strain>
        <strain evidence="4">MSK.17.38</strain>
    </source>
</reference>
<accession>A0A850HE24</accession>
<comment type="similarity">
    <text evidence="1">Belongs to the DprA/Smf family.</text>
</comment>
<dbReference type="InterPro" id="IPR041614">
    <property type="entry name" value="DprA_WH"/>
</dbReference>
<dbReference type="SUPFAM" id="SSF102405">
    <property type="entry name" value="MCP/YpsA-like"/>
    <property type="match status" value="1"/>
</dbReference>
<reference evidence="6 7" key="1">
    <citation type="journal article" date="2020" name="Cell Host Microbe">
        <title>Functional and Genomic Variation between Human-Derived Isolates of Lachnospiraceae Reveals Inter- and Intra-Species Diversity.</title>
        <authorList>
            <person name="Sorbara M.T."/>
            <person name="Littmann E.R."/>
            <person name="Fontana E."/>
            <person name="Moody T.U."/>
            <person name="Kohout C.E."/>
            <person name="Gjonbalaj M."/>
            <person name="Eaton V."/>
            <person name="Seok R."/>
            <person name="Leiner I.M."/>
            <person name="Pamer E.G."/>
        </authorList>
    </citation>
    <scope>NUCLEOTIDE SEQUENCE [LARGE SCALE GENOMIC DNA]</scope>
    <source>
        <strain evidence="5 6">MSK.17.11</strain>
        <strain evidence="4 7">MSK.17.38</strain>
    </source>
</reference>
<evidence type="ECO:0000259" key="2">
    <source>
        <dbReference type="Pfam" id="PF02481"/>
    </source>
</evidence>
<feature type="domain" description="DprA winged helix" evidence="3">
    <location>
        <begin position="308"/>
        <end position="356"/>
    </location>
</feature>
<dbReference type="GO" id="GO:0009294">
    <property type="term" value="P:DNA-mediated transformation"/>
    <property type="evidence" value="ECO:0007669"/>
    <property type="project" value="InterPro"/>
</dbReference>
<dbReference type="NCBIfam" id="TIGR00732">
    <property type="entry name" value="dprA"/>
    <property type="match status" value="1"/>
</dbReference>
<dbReference type="InterPro" id="IPR003488">
    <property type="entry name" value="DprA"/>
</dbReference>